<evidence type="ECO:0000313" key="16">
    <source>
        <dbReference type="EMBL" id="MBI4725625.1"/>
    </source>
</evidence>
<evidence type="ECO:0000256" key="14">
    <source>
        <dbReference type="RuleBase" id="RU364006"/>
    </source>
</evidence>
<evidence type="ECO:0000313" key="17">
    <source>
        <dbReference type="Proteomes" id="UP000736328"/>
    </source>
</evidence>
<dbReference type="EMBL" id="JACQXR010000002">
    <property type="protein sequence ID" value="MBI4725625.1"/>
    <property type="molecule type" value="Genomic_DNA"/>
</dbReference>
<name>A0A933I893_UNCT6</name>
<feature type="binding site" evidence="13">
    <location>
        <position position="59"/>
    </location>
    <ligand>
        <name>Zn(2+)</name>
        <dbReference type="ChEBI" id="CHEBI:29105"/>
        <note>catalytic</note>
    </ligand>
</feature>
<dbReference type="NCBIfam" id="TIGR01354">
    <property type="entry name" value="cyt_deam_tetra"/>
    <property type="match status" value="1"/>
</dbReference>
<gene>
    <name evidence="16" type="ORF">HY768_00100</name>
</gene>
<comment type="catalytic activity">
    <reaction evidence="11 14">
        <text>cytidine + H2O + H(+) = uridine + NH4(+)</text>
        <dbReference type="Rhea" id="RHEA:16069"/>
        <dbReference type="ChEBI" id="CHEBI:15377"/>
        <dbReference type="ChEBI" id="CHEBI:15378"/>
        <dbReference type="ChEBI" id="CHEBI:16704"/>
        <dbReference type="ChEBI" id="CHEBI:17562"/>
        <dbReference type="ChEBI" id="CHEBI:28938"/>
        <dbReference type="EC" id="3.5.4.5"/>
    </reaction>
</comment>
<evidence type="ECO:0000256" key="3">
    <source>
        <dbReference type="ARBA" id="ARBA00006576"/>
    </source>
</evidence>
<dbReference type="GO" id="GO:0008270">
    <property type="term" value="F:zinc ion binding"/>
    <property type="evidence" value="ECO:0007669"/>
    <property type="project" value="UniProtKB-UniRule"/>
</dbReference>
<evidence type="ECO:0000256" key="5">
    <source>
        <dbReference type="ARBA" id="ARBA00018266"/>
    </source>
</evidence>
<evidence type="ECO:0000256" key="7">
    <source>
        <dbReference type="ARBA" id="ARBA00022801"/>
    </source>
</evidence>
<comment type="similarity">
    <text evidence="3 14">Belongs to the cytidine and deoxycytidylate deaminase family.</text>
</comment>
<dbReference type="SUPFAM" id="SSF53927">
    <property type="entry name" value="Cytidine deaminase-like"/>
    <property type="match status" value="1"/>
</dbReference>
<dbReference type="Pfam" id="PF00383">
    <property type="entry name" value="dCMP_cyt_deam_1"/>
    <property type="match status" value="1"/>
</dbReference>
<dbReference type="CDD" id="cd01283">
    <property type="entry name" value="cytidine_deaminase"/>
    <property type="match status" value="1"/>
</dbReference>
<dbReference type="GO" id="GO:0004126">
    <property type="term" value="F:cytidine deaminase activity"/>
    <property type="evidence" value="ECO:0007669"/>
    <property type="project" value="UniProtKB-UniRule"/>
</dbReference>
<proteinExistence type="inferred from homology"/>
<evidence type="ECO:0000256" key="6">
    <source>
        <dbReference type="ARBA" id="ARBA00022723"/>
    </source>
</evidence>
<comment type="function">
    <text evidence="2 14">This enzyme scavenges exogenous and endogenous cytidine and 2'-deoxycytidine for UMP synthesis.</text>
</comment>
<evidence type="ECO:0000259" key="15">
    <source>
        <dbReference type="PROSITE" id="PS51747"/>
    </source>
</evidence>
<dbReference type="PANTHER" id="PTHR11644:SF2">
    <property type="entry name" value="CYTIDINE DEAMINASE"/>
    <property type="match status" value="1"/>
</dbReference>
<dbReference type="Gene3D" id="3.40.140.10">
    <property type="entry name" value="Cytidine Deaminase, domain 2"/>
    <property type="match status" value="1"/>
</dbReference>
<accession>A0A933I893</accession>
<comment type="caution">
    <text evidence="16">The sequence shown here is derived from an EMBL/GenBank/DDBJ whole genome shotgun (WGS) entry which is preliminary data.</text>
</comment>
<evidence type="ECO:0000256" key="13">
    <source>
        <dbReference type="PIRSR" id="PIRSR606262-3"/>
    </source>
</evidence>
<comment type="cofactor">
    <cofactor evidence="1 13 14">
        <name>Zn(2+)</name>
        <dbReference type="ChEBI" id="CHEBI:29105"/>
    </cofactor>
</comment>
<reference evidence="16" key="1">
    <citation type="submission" date="2020-07" db="EMBL/GenBank/DDBJ databases">
        <title>Huge and variable diversity of episymbiotic CPR bacteria and DPANN archaea in groundwater ecosystems.</title>
        <authorList>
            <person name="He C.Y."/>
            <person name="Keren R."/>
            <person name="Whittaker M."/>
            <person name="Farag I.F."/>
            <person name="Doudna J."/>
            <person name="Cate J.H.D."/>
            <person name="Banfield J.F."/>
        </authorList>
    </citation>
    <scope>NUCLEOTIDE SEQUENCE</scope>
    <source>
        <strain evidence="16">NC_groundwater_1520_Pr4_B-0.1um_53_5</strain>
    </source>
</reference>
<dbReference type="AlphaFoldDB" id="A0A933I893"/>
<evidence type="ECO:0000256" key="11">
    <source>
        <dbReference type="ARBA" id="ARBA00049558"/>
    </source>
</evidence>
<evidence type="ECO:0000256" key="12">
    <source>
        <dbReference type="PIRSR" id="PIRSR606262-1"/>
    </source>
</evidence>
<evidence type="ECO:0000256" key="2">
    <source>
        <dbReference type="ARBA" id="ARBA00003949"/>
    </source>
</evidence>
<dbReference type="PROSITE" id="PS00903">
    <property type="entry name" value="CYT_DCMP_DEAMINASES_1"/>
    <property type="match status" value="1"/>
</dbReference>
<dbReference type="InterPro" id="IPR002125">
    <property type="entry name" value="CMP_dCMP_dom"/>
</dbReference>
<dbReference type="InterPro" id="IPR016192">
    <property type="entry name" value="APOBEC/CMP_deaminase_Zn-bd"/>
</dbReference>
<dbReference type="GO" id="GO:0042802">
    <property type="term" value="F:identical protein binding"/>
    <property type="evidence" value="ECO:0007669"/>
    <property type="project" value="UniProtKB-ARBA"/>
</dbReference>
<dbReference type="GO" id="GO:0005829">
    <property type="term" value="C:cytosol"/>
    <property type="evidence" value="ECO:0007669"/>
    <property type="project" value="TreeGrafter"/>
</dbReference>
<keyword evidence="8 13" id="KW-0862">Zinc</keyword>
<feature type="active site" description="Proton donor" evidence="12">
    <location>
        <position position="61"/>
    </location>
</feature>
<keyword evidence="7 14" id="KW-0378">Hydrolase</keyword>
<evidence type="ECO:0000256" key="8">
    <source>
        <dbReference type="ARBA" id="ARBA00022833"/>
    </source>
</evidence>
<sequence>MPKPYRLSAKDLVMFAREARSKAYAPYSKFKVGAALLAKNGQVYLGCNVENASFGLTCCAERNAVFKAVSDGQREFKAIAIHSDSPEPTAPCGACRQVLSEFSPGMLVIMAGARGMVKSRKLKELLPNCFGPKSLKTFNSHQGT</sequence>
<comment type="catalytic activity">
    <reaction evidence="10 14">
        <text>2'-deoxycytidine + H2O + H(+) = 2'-deoxyuridine + NH4(+)</text>
        <dbReference type="Rhea" id="RHEA:13433"/>
        <dbReference type="ChEBI" id="CHEBI:15377"/>
        <dbReference type="ChEBI" id="CHEBI:15378"/>
        <dbReference type="ChEBI" id="CHEBI:15698"/>
        <dbReference type="ChEBI" id="CHEBI:16450"/>
        <dbReference type="ChEBI" id="CHEBI:28938"/>
        <dbReference type="EC" id="3.5.4.5"/>
    </reaction>
</comment>
<evidence type="ECO:0000256" key="1">
    <source>
        <dbReference type="ARBA" id="ARBA00001947"/>
    </source>
</evidence>
<evidence type="ECO:0000256" key="9">
    <source>
        <dbReference type="ARBA" id="ARBA00032005"/>
    </source>
</evidence>
<keyword evidence="6 13" id="KW-0479">Metal-binding</keyword>
<evidence type="ECO:0000256" key="4">
    <source>
        <dbReference type="ARBA" id="ARBA00012783"/>
    </source>
</evidence>
<dbReference type="NCBIfam" id="NF004064">
    <property type="entry name" value="PRK05578.1"/>
    <property type="match status" value="1"/>
</dbReference>
<dbReference type="FunFam" id="3.40.140.10:FF:000008">
    <property type="entry name" value="Cytidine deaminase"/>
    <property type="match status" value="1"/>
</dbReference>
<dbReference type="InterPro" id="IPR006262">
    <property type="entry name" value="Cyt_deam_tetra"/>
</dbReference>
<feature type="domain" description="CMP/dCMP-type deaminase" evidence="15">
    <location>
        <begin position="7"/>
        <end position="133"/>
    </location>
</feature>
<dbReference type="InterPro" id="IPR016193">
    <property type="entry name" value="Cytidine_deaminase-like"/>
</dbReference>
<protein>
    <recommendedName>
        <fullName evidence="5 14">Cytidine deaminase</fullName>
        <ecNumber evidence="4 14">3.5.4.5</ecNumber>
    </recommendedName>
    <alternativeName>
        <fullName evidence="9 14">Cytidine aminohydrolase</fullName>
    </alternativeName>
</protein>
<dbReference type="EC" id="3.5.4.5" evidence="4 14"/>
<feature type="binding site" evidence="13">
    <location>
        <position position="92"/>
    </location>
    <ligand>
        <name>Zn(2+)</name>
        <dbReference type="ChEBI" id="CHEBI:29105"/>
        <note>catalytic</note>
    </ligand>
</feature>
<dbReference type="InterPro" id="IPR050202">
    <property type="entry name" value="Cyt/Deoxycyt_deaminase"/>
</dbReference>
<dbReference type="GO" id="GO:0055086">
    <property type="term" value="P:nucleobase-containing small molecule metabolic process"/>
    <property type="evidence" value="ECO:0007669"/>
    <property type="project" value="UniProtKB-ARBA"/>
</dbReference>
<dbReference type="Proteomes" id="UP000736328">
    <property type="component" value="Unassembled WGS sequence"/>
</dbReference>
<dbReference type="PANTHER" id="PTHR11644">
    <property type="entry name" value="CYTIDINE DEAMINASE"/>
    <property type="match status" value="1"/>
</dbReference>
<organism evidence="16 17">
    <name type="scientific">candidate division TA06 bacterium</name>
    <dbReference type="NCBI Taxonomy" id="2250710"/>
    <lineage>
        <taxon>Bacteria</taxon>
        <taxon>Bacteria division TA06</taxon>
    </lineage>
</organism>
<feature type="binding site" evidence="13">
    <location>
        <position position="95"/>
    </location>
    <ligand>
        <name>Zn(2+)</name>
        <dbReference type="ChEBI" id="CHEBI:29105"/>
        <note>catalytic</note>
    </ligand>
</feature>
<dbReference type="PROSITE" id="PS51747">
    <property type="entry name" value="CYT_DCMP_DEAMINASES_2"/>
    <property type="match status" value="1"/>
</dbReference>
<dbReference type="GO" id="GO:0072527">
    <property type="term" value="P:pyrimidine-containing compound metabolic process"/>
    <property type="evidence" value="ECO:0007669"/>
    <property type="project" value="UniProtKB-ARBA"/>
</dbReference>
<evidence type="ECO:0000256" key="10">
    <source>
        <dbReference type="ARBA" id="ARBA00049252"/>
    </source>
</evidence>